<dbReference type="InterPro" id="IPR029058">
    <property type="entry name" value="AB_hydrolase_fold"/>
</dbReference>
<comment type="catalytic activity">
    <reaction evidence="2">
        <text>a diacylglycerol + H2O = a monoacylglycerol + a fatty acid + H(+)</text>
        <dbReference type="Rhea" id="RHEA:32731"/>
        <dbReference type="ChEBI" id="CHEBI:15377"/>
        <dbReference type="ChEBI" id="CHEBI:15378"/>
        <dbReference type="ChEBI" id="CHEBI:17408"/>
        <dbReference type="ChEBI" id="CHEBI:18035"/>
        <dbReference type="ChEBI" id="CHEBI:28868"/>
    </reaction>
</comment>
<dbReference type="Pfam" id="PF01764">
    <property type="entry name" value="Lipase_3"/>
    <property type="match status" value="1"/>
</dbReference>
<dbReference type="AlphaFoldDB" id="A8D5W2"/>
<evidence type="ECO:0000256" key="3">
    <source>
        <dbReference type="ARBA" id="ARBA00048461"/>
    </source>
</evidence>
<dbReference type="InterPro" id="IPR002921">
    <property type="entry name" value="Fungal_lipase-type"/>
</dbReference>
<dbReference type="OrthoDB" id="426718at2759"/>
<name>A8D5W2_GIBZA</name>
<organism evidence="5">
    <name type="scientific">Gibberella zeae</name>
    <name type="common">Wheat head blight fungus</name>
    <name type="synonym">Fusarium graminearum</name>
    <dbReference type="NCBI Taxonomy" id="5518"/>
    <lineage>
        <taxon>Eukaryota</taxon>
        <taxon>Fungi</taxon>
        <taxon>Dikarya</taxon>
        <taxon>Ascomycota</taxon>
        <taxon>Pezizomycotina</taxon>
        <taxon>Sordariomycetes</taxon>
        <taxon>Hypocreomycetidae</taxon>
        <taxon>Hypocreales</taxon>
        <taxon>Nectriaceae</taxon>
        <taxon>Fusarium</taxon>
    </lineage>
</organism>
<dbReference type="PANTHER" id="PTHR45856:SF24">
    <property type="entry name" value="FUNGAL LIPASE-LIKE DOMAIN-CONTAINING PROTEIN"/>
    <property type="match status" value="1"/>
</dbReference>
<protein>
    <submittedName>
        <fullName evidence="5">Triacylglycerol lipase</fullName>
        <ecNumber evidence="5">3.1.1.3</ecNumber>
    </submittedName>
</protein>
<reference evidence="5" key="1">
    <citation type="submission" date="2007-09" db="EMBL/GenBank/DDBJ databases">
        <title>Biochemical characterization of five lipases from Fusarium graminearum.</title>
        <authorList>
            <person name="Nam Long N."/>
            <person name="Schaefer W."/>
            <person name="Salomon S."/>
        </authorList>
    </citation>
    <scope>NUCLEOTIDE SEQUENCE</scope>
</reference>
<comment type="similarity">
    <text evidence="1">Belongs to the AB hydrolase superfamily. Lipase family. Class 3 subfamily.</text>
</comment>
<proteinExistence type="inferred from homology"/>
<sequence length="317" mass="34059">MMFADDLVRMAVLRFITVALAAITNVANAVPTDATKRQDSNLPFPLAHFTNTVASVQNTYCGPTANTPGVKFGDQTLLHAIGDGDTVQRTNIYHSESLGIIVASQGTNLSSIVSQSHNIQAIPIIPDARLGLPFGSMVFAGWQNAWSKGWTDVSAALADTIKQFPNDQIIVTGHSQGAAISLLTALAIQNQFGNVSTIREIIAYGPSRVGTPAFADAFDTIFPGKYTGVVNGDDWVPSLPSQPIYRHPSGMVWINPANSTSWKYYPGQENPDGPDSRVIQMFYPGTLQFNWGDHQGIYMHSSMGTTQGPCPAQVGGF</sequence>
<evidence type="ECO:0000256" key="1">
    <source>
        <dbReference type="ARBA" id="ARBA00043996"/>
    </source>
</evidence>
<dbReference type="SUPFAM" id="SSF53474">
    <property type="entry name" value="alpha/beta-Hydrolases"/>
    <property type="match status" value="1"/>
</dbReference>
<comment type="catalytic activity">
    <reaction evidence="3">
        <text>a monoacylglycerol + H2O = glycerol + a fatty acid + H(+)</text>
        <dbReference type="Rhea" id="RHEA:15245"/>
        <dbReference type="ChEBI" id="CHEBI:15377"/>
        <dbReference type="ChEBI" id="CHEBI:15378"/>
        <dbReference type="ChEBI" id="CHEBI:17408"/>
        <dbReference type="ChEBI" id="CHEBI:17754"/>
        <dbReference type="ChEBI" id="CHEBI:28868"/>
    </reaction>
</comment>
<dbReference type="Gene3D" id="3.40.50.1820">
    <property type="entry name" value="alpha/beta hydrolase"/>
    <property type="match status" value="1"/>
</dbReference>
<keyword evidence="5" id="KW-0378">Hydrolase</keyword>
<accession>A8D5W2</accession>
<evidence type="ECO:0000259" key="4">
    <source>
        <dbReference type="Pfam" id="PF01764"/>
    </source>
</evidence>
<dbReference type="CDD" id="cd00519">
    <property type="entry name" value="Lipase_3"/>
    <property type="match status" value="1"/>
</dbReference>
<evidence type="ECO:0000313" key="5">
    <source>
        <dbReference type="EMBL" id="ABV53957.1"/>
    </source>
</evidence>
<dbReference type="GO" id="GO:0006629">
    <property type="term" value="P:lipid metabolic process"/>
    <property type="evidence" value="ECO:0007669"/>
    <property type="project" value="InterPro"/>
</dbReference>
<gene>
    <name evidence="5" type="primary">fgl3</name>
</gene>
<dbReference type="EMBL" id="EU139432">
    <property type="protein sequence ID" value="ABV53957.1"/>
    <property type="molecule type" value="Genomic_DNA"/>
</dbReference>
<dbReference type="InterPro" id="IPR051218">
    <property type="entry name" value="Sec_MonoDiacylglyc_Lipase"/>
</dbReference>
<evidence type="ECO:0000256" key="2">
    <source>
        <dbReference type="ARBA" id="ARBA00047591"/>
    </source>
</evidence>
<feature type="domain" description="Fungal lipase-type" evidence="4">
    <location>
        <begin position="131"/>
        <end position="241"/>
    </location>
</feature>
<dbReference type="PANTHER" id="PTHR45856">
    <property type="entry name" value="ALPHA/BETA-HYDROLASES SUPERFAMILY PROTEIN"/>
    <property type="match status" value="1"/>
</dbReference>
<dbReference type="GO" id="GO:0004806">
    <property type="term" value="F:triacylglycerol lipase activity"/>
    <property type="evidence" value="ECO:0007669"/>
    <property type="project" value="UniProtKB-EC"/>
</dbReference>
<dbReference type="EC" id="3.1.1.3" evidence="5"/>